<proteinExistence type="predicted"/>
<dbReference type="EMBL" id="LVYI01000003">
    <property type="protein sequence ID" value="OAP61605.1"/>
    <property type="molecule type" value="Genomic_DNA"/>
</dbReference>
<organism evidence="2 3">
    <name type="scientific">Fonsecaea erecta</name>
    <dbReference type="NCBI Taxonomy" id="1367422"/>
    <lineage>
        <taxon>Eukaryota</taxon>
        <taxon>Fungi</taxon>
        <taxon>Dikarya</taxon>
        <taxon>Ascomycota</taxon>
        <taxon>Pezizomycotina</taxon>
        <taxon>Eurotiomycetes</taxon>
        <taxon>Chaetothyriomycetidae</taxon>
        <taxon>Chaetothyriales</taxon>
        <taxon>Herpotrichiellaceae</taxon>
        <taxon>Fonsecaea</taxon>
    </lineage>
</organism>
<gene>
    <name evidence="2" type="ORF">AYL99_03808</name>
</gene>
<dbReference type="GeneID" id="30007977"/>
<dbReference type="Proteomes" id="UP000078343">
    <property type="component" value="Unassembled WGS sequence"/>
</dbReference>
<dbReference type="RefSeq" id="XP_018694972.1">
    <property type="nucleotide sequence ID" value="XM_018835322.1"/>
</dbReference>
<dbReference type="InterPro" id="IPR021833">
    <property type="entry name" value="DUF3425"/>
</dbReference>
<accession>A0A178ZRI6</accession>
<name>A0A178ZRI6_9EURO</name>
<comment type="caution">
    <text evidence="2">The sequence shown here is derived from an EMBL/GenBank/DDBJ whole genome shotgun (WGS) entry which is preliminary data.</text>
</comment>
<dbReference type="AlphaFoldDB" id="A0A178ZRI6"/>
<evidence type="ECO:0000313" key="2">
    <source>
        <dbReference type="EMBL" id="OAP61605.1"/>
    </source>
</evidence>
<reference evidence="2 3" key="1">
    <citation type="submission" date="2016-04" db="EMBL/GenBank/DDBJ databases">
        <title>Draft genome of Fonsecaea erecta CBS 125763.</title>
        <authorList>
            <person name="Weiss V.A."/>
            <person name="Vicente V.A."/>
            <person name="Raittz R.T."/>
            <person name="Moreno L.F."/>
            <person name="De Souza E.M."/>
            <person name="Pedrosa F.O."/>
            <person name="Steffens M.B."/>
            <person name="Faoro H."/>
            <person name="Tadra-Sfeir M.Z."/>
            <person name="Najafzadeh M.J."/>
            <person name="Felipe M.S."/>
            <person name="Teixeira M."/>
            <person name="Sun J."/>
            <person name="Xi L."/>
            <person name="Gomes R."/>
            <person name="De Azevedo C.M."/>
            <person name="Salgado C.G."/>
            <person name="Da Silva M.B."/>
            <person name="Nascimento M.F."/>
            <person name="Queiroz-Telles F."/>
            <person name="Attili D.S."/>
            <person name="Gorbushina A."/>
        </authorList>
    </citation>
    <scope>NUCLEOTIDE SEQUENCE [LARGE SCALE GENOMIC DNA]</scope>
    <source>
        <strain evidence="2 3">CBS 125763</strain>
    </source>
</reference>
<protein>
    <submittedName>
        <fullName evidence="2">Uncharacterized protein</fullName>
    </submittedName>
</protein>
<evidence type="ECO:0000256" key="1">
    <source>
        <dbReference type="SAM" id="MobiDB-lite"/>
    </source>
</evidence>
<keyword evidence="3" id="KW-1185">Reference proteome</keyword>
<dbReference type="OrthoDB" id="10261951at2759"/>
<dbReference type="Pfam" id="PF11905">
    <property type="entry name" value="DUF3425"/>
    <property type="match status" value="1"/>
</dbReference>
<feature type="region of interest" description="Disordered" evidence="1">
    <location>
        <begin position="157"/>
        <end position="185"/>
    </location>
</feature>
<sequence length="500" mass="55797">MPGQWLHDSNQSFCFVEEDDIDMLVNDEDDIDVLANDEDGGYGDNPPTWLPTWIPDLPLRPGHSSCFETSDVDQMLDSWSQHAHEIVITPFHCAPTPLSESSHGTVPYDVDVSATESARRKHKLPLLAPKPVPAHAVDPRPEATVSGVAGLRPLAPKPLRPSNIHDFPSAISKSTSGKHRRPRSDAATIQLVREETCISRSLEAATVFDRAILSGLSSIHLTMGYNIGQSRSQVDMYITALRQVLRSMRSPSSVKNDGKRRASAEGVLWVVREAWPSAEGYYNMTATLRGLLAVEMWRNFPSERTYRQLPPEYRPTRAQMVAPHPPNIDWLPWPDVRDLAIRYQNSYDMDAIFRMAIHNVVAHRKPGHIASSLEDARSSGVEDNTSFRIWDLICSEKANGTEPLADSRLERKAILRSPTVKAVLDAYDLEYDQFHTQKLDDEFFLTFPCLYAESAASSWKVRALDGVPLFDVGAPVALSRPAVARLQAQINSILSTDTLD</sequence>
<evidence type="ECO:0000313" key="3">
    <source>
        <dbReference type="Proteomes" id="UP000078343"/>
    </source>
</evidence>